<evidence type="ECO:0000256" key="2">
    <source>
        <dbReference type="SAM" id="SignalP"/>
    </source>
</evidence>
<name>A0ABM7RNE9_9BACT</name>
<evidence type="ECO:0000313" key="4">
    <source>
        <dbReference type="Proteomes" id="UP001374893"/>
    </source>
</evidence>
<organism evidence="3 4">
    <name type="scientific">Haloferula helveola</name>
    <dbReference type="NCBI Taxonomy" id="490095"/>
    <lineage>
        <taxon>Bacteria</taxon>
        <taxon>Pseudomonadati</taxon>
        <taxon>Verrucomicrobiota</taxon>
        <taxon>Verrucomicrobiia</taxon>
        <taxon>Verrucomicrobiales</taxon>
        <taxon>Verrucomicrobiaceae</taxon>
        <taxon>Haloferula</taxon>
    </lineage>
</organism>
<accession>A0ABM7RNE9</accession>
<feature type="signal peptide" evidence="2">
    <location>
        <begin position="1"/>
        <end position="17"/>
    </location>
</feature>
<dbReference type="Proteomes" id="UP001374893">
    <property type="component" value="Chromosome"/>
</dbReference>
<feature type="compositionally biased region" description="Polar residues" evidence="1">
    <location>
        <begin position="444"/>
        <end position="459"/>
    </location>
</feature>
<evidence type="ECO:0000313" key="3">
    <source>
        <dbReference type="EMBL" id="BCX48756.1"/>
    </source>
</evidence>
<sequence length="473" mass="49838">MRFLPVIPCLLARLATAAPVIVNPGFESDLDGWTHSGVAIETTDVHEGLKSVDLQGGWIEQAVTGLTPGQPHLLSFAYQDTTESSNVLSHAAITIDGIEIATIHNGQSNDTAYGKENEFVSCNVFEFVPASATATLRVETLDSASEGFRVDSFSVTSGTTPLPPSAPWASLDVMTDARGGRQLVNGGFESTLAPAAGDPCNAGPDYNPHVSGFALPGWRVTQENVDVLFASGSITVAEGSRALDVGGHGPGGIAQTVTGLVPGAVYTLSFEHARHIYWGTDDMTGELLSNGRIVADLVRTIDQDWNDGYEIREVPMLADSTGSLTVEIRSTVTDRGGNIIYDDIRLSEGGDALSAWAAFHGVTPDGANHDDDPFDNVFEFLLGLDPLASDSLIVPQANGGAITLEIPLNGAALDQGYDLQLLASTDLVSWPDAATLGVTVFSDTSGPSTSGSRTYQMPSGSGRLFLRMQRTDP</sequence>
<feature type="region of interest" description="Disordered" evidence="1">
    <location>
        <begin position="444"/>
        <end position="463"/>
    </location>
</feature>
<dbReference type="RefSeq" id="WP_338685106.1">
    <property type="nucleotide sequence ID" value="NZ_AP024702.1"/>
</dbReference>
<keyword evidence="4" id="KW-1185">Reference proteome</keyword>
<protein>
    <recommendedName>
        <fullName evidence="5">DUF642 domain-containing protein</fullName>
    </recommendedName>
</protein>
<proteinExistence type="predicted"/>
<evidence type="ECO:0000256" key="1">
    <source>
        <dbReference type="SAM" id="MobiDB-lite"/>
    </source>
</evidence>
<feature type="chain" id="PRO_5046922516" description="DUF642 domain-containing protein" evidence="2">
    <location>
        <begin position="18"/>
        <end position="473"/>
    </location>
</feature>
<evidence type="ECO:0008006" key="5">
    <source>
        <dbReference type="Google" id="ProtNLM"/>
    </source>
</evidence>
<reference evidence="3 4" key="1">
    <citation type="submission" date="2021-06" db="EMBL/GenBank/DDBJ databases">
        <title>Complete genome of Haloferula helveola possessing various polysaccharide degrading enzymes.</title>
        <authorList>
            <person name="Takami H."/>
            <person name="Huang C."/>
            <person name="Hamasaki K."/>
        </authorList>
    </citation>
    <scope>NUCLEOTIDE SEQUENCE [LARGE SCALE GENOMIC DNA]</scope>
    <source>
        <strain evidence="3 4">CN-1</strain>
    </source>
</reference>
<dbReference type="Gene3D" id="2.60.120.260">
    <property type="entry name" value="Galactose-binding domain-like"/>
    <property type="match status" value="2"/>
</dbReference>
<keyword evidence="2" id="KW-0732">Signal</keyword>
<dbReference type="EMBL" id="AP024702">
    <property type="protein sequence ID" value="BCX48756.1"/>
    <property type="molecule type" value="Genomic_DNA"/>
</dbReference>
<gene>
    <name evidence="3" type="ORF">HAHE_26640</name>
</gene>